<dbReference type="PANTHER" id="PTHR48100">
    <property type="entry name" value="BROAD-SPECIFICITY PHOSPHATASE YOR283W-RELATED"/>
    <property type="match status" value="1"/>
</dbReference>
<protein>
    <recommendedName>
        <fullName evidence="5">Alpha-ribazole phosphatase</fullName>
    </recommendedName>
</protein>
<dbReference type="InterPro" id="IPR013078">
    <property type="entry name" value="His_Pase_superF_clade-1"/>
</dbReference>
<dbReference type="Pfam" id="PF00300">
    <property type="entry name" value="His_Phos_1"/>
    <property type="match status" value="1"/>
</dbReference>
<dbReference type="Proteomes" id="UP000051888">
    <property type="component" value="Unassembled WGS sequence"/>
</dbReference>
<dbReference type="STRING" id="157838.AN964_12595"/>
<reference evidence="3 4" key="1">
    <citation type="submission" date="2015-09" db="EMBL/GenBank/DDBJ databases">
        <title>Genome sequencing project for genomic taxonomy and phylogenomics of Bacillus-like bacteria.</title>
        <authorList>
            <person name="Liu B."/>
            <person name="Wang J."/>
            <person name="Zhu Y."/>
            <person name="Liu G."/>
            <person name="Chen Q."/>
            <person name="Chen Z."/>
            <person name="Lan J."/>
            <person name="Che J."/>
            <person name="Ge C."/>
            <person name="Shi H."/>
            <person name="Pan Z."/>
            <person name="Liu X."/>
        </authorList>
    </citation>
    <scope>NUCLEOTIDE SEQUENCE [LARGE SCALE GENOMIC DNA]</scope>
    <source>
        <strain evidence="3 4">LMG 18435</strain>
    </source>
</reference>
<accession>A0A0Q3WYU9</accession>
<feature type="binding site" evidence="2">
    <location>
        <begin position="11"/>
        <end position="18"/>
    </location>
    <ligand>
        <name>substrate</name>
    </ligand>
</feature>
<dbReference type="SUPFAM" id="SSF53254">
    <property type="entry name" value="Phosphoglycerate mutase-like"/>
    <property type="match status" value="1"/>
</dbReference>
<evidence type="ECO:0000313" key="4">
    <source>
        <dbReference type="Proteomes" id="UP000051888"/>
    </source>
</evidence>
<dbReference type="OrthoDB" id="9783269at2"/>
<feature type="active site" description="Proton donor/acceptor" evidence="1">
    <location>
        <position position="86"/>
    </location>
</feature>
<dbReference type="PANTHER" id="PTHR48100:SF59">
    <property type="entry name" value="ADENOSYLCOBALAMIN_ALPHA-RIBAZOLE PHOSPHATASE"/>
    <property type="match status" value="1"/>
</dbReference>
<proteinExistence type="predicted"/>
<gene>
    <name evidence="3" type="ORF">AN964_12595</name>
</gene>
<evidence type="ECO:0000313" key="3">
    <source>
        <dbReference type="EMBL" id="KQL54247.1"/>
    </source>
</evidence>
<dbReference type="Gene3D" id="3.40.50.1240">
    <property type="entry name" value="Phosphoglycerate mutase-like"/>
    <property type="match status" value="1"/>
</dbReference>
<evidence type="ECO:0008006" key="5">
    <source>
        <dbReference type="Google" id="ProtNLM"/>
    </source>
</evidence>
<keyword evidence="4" id="KW-1185">Reference proteome</keyword>
<feature type="binding site" evidence="2">
    <location>
        <position position="59"/>
    </location>
    <ligand>
        <name>substrate</name>
    </ligand>
</feature>
<dbReference type="GO" id="GO:0016791">
    <property type="term" value="F:phosphatase activity"/>
    <property type="evidence" value="ECO:0007669"/>
    <property type="project" value="TreeGrafter"/>
</dbReference>
<dbReference type="GO" id="GO:0005737">
    <property type="term" value="C:cytoplasm"/>
    <property type="evidence" value="ECO:0007669"/>
    <property type="project" value="TreeGrafter"/>
</dbReference>
<dbReference type="AlphaFoldDB" id="A0A0Q3WYU9"/>
<organism evidence="3 4">
    <name type="scientific">Heyndrickxia shackletonii</name>
    <dbReference type="NCBI Taxonomy" id="157838"/>
    <lineage>
        <taxon>Bacteria</taxon>
        <taxon>Bacillati</taxon>
        <taxon>Bacillota</taxon>
        <taxon>Bacilli</taxon>
        <taxon>Bacillales</taxon>
        <taxon>Bacillaceae</taxon>
        <taxon>Heyndrickxia</taxon>
    </lineage>
</organism>
<comment type="caution">
    <text evidence="3">The sequence shown here is derived from an EMBL/GenBank/DDBJ whole genome shotgun (WGS) entry which is preliminary data.</text>
</comment>
<evidence type="ECO:0000256" key="1">
    <source>
        <dbReference type="PIRSR" id="PIRSR613078-1"/>
    </source>
</evidence>
<dbReference type="PATRIC" id="fig|157838.3.peg.2793"/>
<dbReference type="SMART" id="SM00855">
    <property type="entry name" value="PGAM"/>
    <property type="match status" value="1"/>
</dbReference>
<name>A0A0Q3WYU9_9BACI</name>
<dbReference type="CDD" id="cd07067">
    <property type="entry name" value="HP_PGM_like"/>
    <property type="match status" value="1"/>
</dbReference>
<feature type="active site" description="Tele-phosphohistidine intermediate" evidence="1">
    <location>
        <position position="12"/>
    </location>
</feature>
<evidence type="ECO:0000256" key="2">
    <source>
        <dbReference type="PIRSR" id="PIRSR613078-2"/>
    </source>
</evidence>
<dbReference type="EMBL" id="LJJC01000004">
    <property type="protein sequence ID" value="KQL54247.1"/>
    <property type="molecule type" value="Genomic_DNA"/>
</dbReference>
<dbReference type="RefSeq" id="WP_055740013.1">
    <property type="nucleotide sequence ID" value="NZ_JAAIWL010000025.1"/>
</dbReference>
<dbReference type="InterPro" id="IPR029033">
    <property type="entry name" value="His_PPase_superfam"/>
</dbReference>
<sequence length="214" mass="25261">MAEYLAITLLRHGLTAENERHAYIGWSDVSLSKKGRELLGKYKDFQDNYELFLCSDRKRCVETAEILFPNNSLKKCSAFREMNFGEWERKTYDELKNNELYRKWLDDFYKVCPPGGEDFYHFTKRIDEGWRKLLTYLLTNDLRKVVIVSHGGVIRYLLSKLAPEKTEFWDWRIPHGGGYELIWTEQEGKGEIRCTLLREVTLTEKPHGSGIYTD</sequence>
<dbReference type="InterPro" id="IPR050275">
    <property type="entry name" value="PGM_Phosphatase"/>
</dbReference>